<sequence>MNSRDDAPREMPKALVEDYLQQEAGTRAFLDDLQKLAAEGRHATVRERLREFAEHSQGAFFAVALSLGGSAQFFADVEAQMDVETGQKLRDLKETYGNLADEFSIVRSEQTKERHNPVTSLSTATTYQGEEEVPLVEYTPLSGEMELYEGRESPEEVLQIAHFLVRATTDALDVALESDQPVNTEELSALIDRREELESELGALRDQIDELRRTPVDE</sequence>
<dbReference type="RefSeq" id="WP_092694470.1">
    <property type="nucleotide sequence ID" value="NZ_FNBK01000015.1"/>
</dbReference>
<dbReference type="STRING" id="660518.SAMN05216218_11543"/>
<name>A0A1G7RI85_9EURY</name>
<keyword evidence="3" id="KW-1185">Reference proteome</keyword>
<protein>
    <submittedName>
        <fullName evidence="2">Uncharacterized protein</fullName>
    </submittedName>
</protein>
<dbReference type="OrthoDB" id="227531at2157"/>
<dbReference type="EMBL" id="FNBK01000015">
    <property type="protein sequence ID" value="SDG10497.1"/>
    <property type="molecule type" value="Genomic_DNA"/>
</dbReference>
<proteinExistence type="predicted"/>
<dbReference type="Proteomes" id="UP000199076">
    <property type="component" value="Unassembled WGS sequence"/>
</dbReference>
<feature type="coiled-coil region" evidence="1">
    <location>
        <begin position="187"/>
        <end position="214"/>
    </location>
</feature>
<evidence type="ECO:0000313" key="3">
    <source>
        <dbReference type="Proteomes" id="UP000199076"/>
    </source>
</evidence>
<organism evidence="2 3">
    <name type="scientific">Halorientalis regularis</name>
    <dbReference type="NCBI Taxonomy" id="660518"/>
    <lineage>
        <taxon>Archaea</taxon>
        <taxon>Methanobacteriati</taxon>
        <taxon>Methanobacteriota</taxon>
        <taxon>Stenosarchaea group</taxon>
        <taxon>Halobacteria</taxon>
        <taxon>Halobacteriales</taxon>
        <taxon>Haloarculaceae</taxon>
        <taxon>Halorientalis</taxon>
    </lineage>
</organism>
<accession>A0A1G7RI85</accession>
<dbReference type="AlphaFoldDB" id="A0A1G7RI85"/>
<keyword evidence="1" id="KW-0175">Coiled coil</keyword>
<reference evidence="3" key="1">
    <citation type="submission" date="2016-10" db="EMBL/GenBank/DDBJ databases">
        <authorList>
            <person name="Varghese N."/>
            <person name="Submissions S."/>
        </authorList>
    </citation>
    <scope>NUCLEOTIDE SEQUENCE [LARGE SCALE GENOMIC DNA]</scope>
    <source>
        <strain evidence="3">IBRC-M 10760</strain>
    </source>
</reference>
<evidence type="ECO:0000256" key="1">
    <source>
        <dbReference type="SAM" id="Coils"/>
    </source>
</evidence>
<gene>
    <name evidence="2" type="ORF">SAMN05216218_11543</name>
</gene>
<evidence type="ECO:0000313" key="2">
    <source>
        <dbReference type="EMBL" id="SDG10497.1"/>
    </source>
</evidence>